<keyword evidence="9" id="KW-1133">Transmembrane helix</keyword>
<dbReference type="InterPro" id="IPR005467">
    <property type="entry name" value="His_kinase_dom"/>
</dbReference>
<dbReference type="PROSITE" id="PS50894">
    <property type="entry name" value="HPT"/>
    <property type="match status" value="1"/>
</dbReference>
<keyword evidence="8" id="KW-0067">ATP-binding</keyword>
<dbReference type="CDD" id="cd17546">
    <property type="entry name" value="REC_hyHK_CKI1_RcsC-like"/>
    <property type="match status" value="2"/>
</dbReference>
<dbReference type="SMART" id="SM00448">
    <property type="entry name" value="REC"/>
    <property type="match status" value="2"/>
</dbReference>
<keyword evidence="5 13" id="KW-0597">Phosphoprotein</keyword>
<dbReference type="SUPFAM" id="SSF52172">
    <property type="entry name" value="CheY-like"/>
    <property type="match status" value="2"/>
</dbReference>
<dbReference type="PROSITE" id="PS50109">
    <property type="entry name" value="HIS_KIN"/>
    <property type="match status" value="1"/>
</dbReference>
<dbReference type="Gene3D" id="1.20.120.160">
    <property type="entry name" value="HPT domain"/>
    <property type="match status" value="1"/>
</dbReference>
<comment type="catalytic activity">
    <reaction evidence="1">
        <text>ATP + protein L-histidine = ADP + protein N-phospho-L-histidine.</text>
        <dbReference type="EC" id="2.7.13.3"/>
    </reaction>
</comment>
<evidence type="ECO:0000256" key="8">
    <source>
        <dbReference type="ARBA" id="ARBA00022840"/>
    </source>
</evidence>
<comment type="subcellular location">
    <subcellularLocation>
        <location evidence="2">Cell membrane</location>
        <topology evidence="2">Multi-pass membrane protein</topology>
    </subcellularLocation>
</comment>
<dbReference type="CDD" id="cd16922">
    <property type="entry name" value="HATPase_EvgS-ArcB-TorS-like"/>
    <property type="match status" value="1"/>
</dbReference>
<evidence type="ECO:0000313" key="18">
    <source>
        <dbReference type="Proteomes" id="UP001179181"/>
    </source>
</evidence>
<feature type="domain" description="Histidine kinase" evidence="14">
    <location>
        <begin position="15"/>
        <end position="133"/>
    </location>
</feature>
<evidence type="ECO:0000256" key="2">
    <source>
        <dbReference type="ARBA" id="ARBA00004651"/>
    </source>
</evidence>
<dbReference type="EMBL" id="JAASQJ010000002">
    <property type="protein sequence ID" value="NIJ52962.1"/>
    <property type="molecule type" value="Genomic_DNA"/>
</dbReference>
<keyword evidence="18" id="KW-1185">Reference proteome</keyword>
<dbReference type="InterPro" id="IPR003594">
    <property type="entry name" value="HATPase_dom"/>
</dbReference>
<keyword evidence="11" id="KW-0472">Membrane</keyword>
<dbReference type="Pfam" id="PF02518">
    <property type="entry name" value="HATPase_c"/>
    <property type="match status" value="1"/>
</dbReference>
<evidence type="ECO:0000256" key="9">
    <source>
        <dbReference type="ARBA" id="ARBA00022989"/>
    </source>
</evidence>
<evidence type="ECO:0000256" key="11">
    <source>
        <dbReference type="ARBA" id="ARBA00023136"/>
    </source>
</evidence>
<evidence type="ECO:0000256" key="1">
    <source>
        <dbReference type="ARBA" id="ARBA00000085"/>
    </source>
</evidence>
<dbReference type="Pfam" id="PF00072">
    <property type="entry name" value="Response_reg"/>
    <property type="match status" value="2"/>
</dbReference>
<dbReference type="CDD" id="cd00088">
    <property type="entry name" value="HPT"/>
    <property type="match status" value="1"/>
</dbReference>
<dbReference type="EC" id="2.7.13.3" evidence="3"/>
<dbReference type="Pfam" id="PF01627">
    <property type="entry name" value="Hpt"/>
    <property type="match status" value="1"/>
</dbReference>
<feature type="domain" description="HPt" evidence="16">
    <location>
        <begin position="440"/>
        <end position="531"/>
    </location>
</feature>
<feature type="modified residue" description="4-aspartylphosphate" evidence="13">
    <location>
        <position position="341"/>
    </location>
</feature>
<feature type="modified residue" description="4-aspartylphosphate" evidence="13">
    <location>
        <position position="198"/>
    </location>
</feature>
<reference evidence="17 18" key="1">
    <citation type="submission" date="2020-03" db="EMBL/GenBank/DDBJ databases">
        <title>Genomic Encyclopedia of Type Strains, Phase IV (KMG-IV): sequencing the most valuable type-strain genomes for metagenomic binning, comparative biology and taxonomic classification.</title>
        <authorList>
            <person name="Goeker M."/>
        </authorList>
    </citation>
    <scope>NUCLEOTIDE SEQUENCE [LARGE SCALE GENOMIC DNA]</scope>
    <source>
        <strain evidence="17 18">DSM 102865</strain>
    </source>
</reference>
<dbReference type="InterPro" id="IPR004358">
    <property type="entry name" value="Sig_transdc_His_kin-like_C"/>
</dbReference>
<evidence type="ECO:0000256" key="4">
    <source>
        <dbReference type="ARBA" id="ARBA00022475"/>
    </source>
</evidence>
<keyword evidence="6" id="KW-0812">Transmembrane</keyword>
<name>A0ABX0UJ69_9BACT</name>
<evidence type="ECO:0000256" key="13">
    <source>
        <dbReference type="PROSITE-ProRule" id="PRU00169"/>
    </source>
</evidence>
<dbReference type="SMART" id="SM00073">
    <property type="entry name" value="HPT"/>
    <property type="match status" value="1"/>
</dbReference>
<dbReference type="InterPro" id="IPR001789">
    <property type="entry name" value="Sig_transdc_resp-reg_receiver"/>
</dbReference>
<feature type="domain" description="Response regulatory" evidence="15">
    <location>
        <begin position="149"/>
        <end position="266"/>
    </location>
</feature>
<feature type="domain" description="Response regulatory" evidence="15">
    <location>
        <begin position="290"/>
        <end position="408"/>
    </location>
</feature>
<organism evidence="17 18">
    <name type="scientific">Dyadobacter arcticus</name>
    <dbReference type="NCBI Taxonomy" id="1078754"/>
    <lineage>
        <taxon>Bacteria</taxon>
        <taxon>Pseudomonadati</taxon>
        <taxon>Bacteroidota</taxon>
        <taxon>Cytophagia</taxon>
        <taxon>Cytophagales</taxon>
        <taxon>Spirosomataceae</taxon>
        <taxon>Dyadobacter</taxon>
    </lineage>
</organism>
<evidence type="ECO:0000313" key="17">
    <source>
        <dbReference type="EMBL" id="NIJ52962.1"/>
    </source>
</evidence>
<dbReference type="SMART" id="SM00387">
    <property type="entry name" value="HATPase_c"/>
    <property type="match status" value="1"/>
</dbReference>
<keyword evidence="7" id="KW-0547">Nucleotide-binding</keyword>
<evidence type="ECO:0000256" key="12">
    <source>
        <dbReference type="PROSITE-ProRule" id="PRU00110"/>
    </source>
</evidence>
<accession>A0ABX0UJ69</accession>
<dbReference type="SUPFAM" id="SSF55874">
    <property type="entry name" value="ATPase domain of HSP90 chaperone/DNA topoisomerase II/histidine kinase"/>
    <property type="match status" value="1"/>
</dbReference>
<dbReference type="InterPro" id="IPR008207">
    <property type="entry name" value="Sig_transdc_His_kin_Hpt_dom"/>
</dbReference>
<dbReference type="PROSITE" id="PS50110">
    <property type="entry name" value="RESPONSE_REGULATORY"/>
    <property type="match status" value="2"/>
</dbReference>
<dbReference type="PRINTS" id="PR00344">
    <property type="entry name" value="BCTRLSENSOR"/>
</dbReference>
<evidence type="ECO:0000256" key="3">
    <source>
        <dbReference type="ARBA" id="ARBA00012438"/>
    </source>
</evidence>
<comment type="caution">
    <text evidence="17">The sequence shown here is derived from an EMBL/GenBank/DDBJ whole genome shotgun (WGS) entry which is preliminary data.</text>
</comment>
<dbReference type="PANTHER" id="PTHR45339">
    <property type="entry name" value="HYBRID SIGNAL TRANSDUCTION HISTIDINE KINASE J"/>
    <property type="match status" value="1"/>
</dbReference>
<dbReference type="PANTHER" id="PTHR45339:SF1">
    <property type="entry name" value="HYBRID SIGNAL TRANSDUCTION HISTIDINE KINASE J"/>
    <property type="match status" value="1"/>
</dbReference>
<dbReference type="InterPro" id="IPR011006">
    <property type="entry name" value="CheY-like_superfamily"/>
</dbReference>
<evidence type="ECO:0000259" key="15">
    <source>
        <dbReference type="PROSITE" id="PS50110"/>
    </source>
</evidence>
<dbReference type="Gene3D" id="3.30.565.10">
    <property type="entry name" value="Histidine kinase-like ATPase, C-terminal domain"/>
    <property type="match status" value="1"/>
</dbReference>
<evidence type="ECO:0000256" key="5">
    <source>
        <dbReference type="ARBA" id="ARBA00022553"/>
    </source>
</evidence>
<protein>
    <recommendedName>
        <fullName evidence="3">histidine kinase</fullName>
        <ecNumber evidence="3">2.7.13.3</ecNumber>
    </recommendedName>
</protein>
<gene>
    <name evidence="17" type="ORF">FHS68_002132</name>
</gene>
<dbReference type="InterPro" id="IPR036641">
    <property type="entry name" value="HPT_dom_sf"/>
</dbReference>
<dbReference type="Gene3D" id="3.40.50.2300">
    <property type="match status" value="2"/>
</dbReference>
<dbReference type="SUPFAM" id="SSF47226">
    <property type="entry name" value="Histidine-containing phosphotransfer domain, HPT domain"/>
    <property type="match status" value="1"/>
</dbReference>
<evidence type="ECO:0000256" key="7">
    <source>
        <dbReference type="ARBA" id="ARBA00022741"/>
    </source>
</evidence>
<proteinExistence type="predicted"/>
<evidence type="ECO:0000256" key="10">
    <source>
        <dbReference type="ARBA" id="ARBA00023012"/>
    </source>
</evidence>
<sequence length="531" mass="58321">MTYIPSGLPRFAWVDGVRLKQVLINLLSNAAKFTEIGEIELKVEVLSNQGQAIDEVICRFSVRDTGIGIKADKQEKIFTAFAQEDGTTTKKYGGTGLGLTISNKLLAMMGGRLQLDSIPGKGSTFYFDLSVKAEQGLPTAWGNTNAIRKLLVVDDNEHNRTILQNMLMLFSIDCDLAGSGASALDLIATKDYDAVLMDYHMPQMDGLETIGRIRQNRSSEKLPIILLTSSADDATVTTASGLLGIKHRVIKPVKLNDVALCLSRLFEDGVPVTEQPIPFSAPQPLNQESLILIAEDNPANMFLAKTMVTRVMPHAKIIEAKNGVEAANLYRENDPDLVFMDIQMPEMNGYDASRAIRHLAQGKAVPIIALTAGNVKGEKERCLAAGMSDFIAKPFVEDTIRQVLNKYLNLTVKSVSGADMKVLKNQHFDREKVKEIYMDDELFIAEFLTLINQTLTGGLSDLKKSYEKKDLDAIKSIGHKIKGAAASAYLAQVTKIAQELEDATVFEGGQLPDLINQMENEIELLSPMLVQ</sequence>
<dbReference type="Proteomes" id="UP001179181">
    <property type="component" value="Unassembled WGS sequence"/>
</dbReference>
<evidence type="ECO:0000256" key="6">
    <source>
        <dbReference type="ARBA" id="ARBA00022692"/>
    </source>
</evidence>
<dbReference type="RefSeq" id="WP_167269747.1">
    <property type="nucleotide sequence ID" value="NZ_JAASQJ010000002.1"/>
</dbReference>
<keyword evidence="4" id="KW-1003">Cell membrane</keyword>
<dbReference type="InterPro" id="IPR036890">
    <property type="entry name" value="HATPase_C_sf"/>
</dbReference>
<evidence type="ECO:0000259" key="16">
    <source>
        <dbReference type="PROSITE" id="PS50894"/>
    </source>
</evidence>
<evidence type="ECO:0000259" key="14">
    <source>
        <dbReference type="PROSITE" id="PS50109"/>
    </source>
</evidence>
<feature type="modified residue" description="Phosphohistidine" evidence="12">
    <location>
        <position position="479"/>
    </location>
</feature>
<keyword evidence="10" id="KW-0902">Two-component regulatory system</keyword>